<dbReference type="PANTHER" id="PTHR42811">
    <property type="entry name" value="SERINE ACETYLTRANSFERASE"/>
    <property type="match status" value="1"/>
</dbReference>
<dbReference type="RefSeq" id="WP_202955594.1">
    <property type="nucleotide sequence ID" value="NZ_JAPCID010000028.1"/>
</dbReference>
<dbReference type="PIRSF" id="PIRSF000441">
    <property type="entry name" value="CysE"/>
    <property type="match status" value="1"/>
</dbReference>
<dbReference type="PROSITE" id="PS00101">
    <property type="entry name" value="HEXAPEP_TRANSFERASES"/>
    <property type="match status" value="1"/>
</dbReference>
<sequence>MADEWNALREDLKRYPKRPWIRDQSAYVLAVHRYGRWADALGGFRGRVAVKGYWLAYRIVETVTGISLPKSVPVGPGCRIYHFGGIVIHDQARIGANCTLRHGITIGDRRPGGPVPVIEDDVDIGAYAQILGGVRVGSGAKIGAMSVVLVDVPPGATAVGNPARIIPARD</sequence>
<evidence type="ECO:0000256" key="3">
    <source>
        <dbReference type="ARBA" id="ARBA00022679"/>
    </source>
</evidence>
<evidence type="ECO:0000256" key="4">
    <source>
        <dbReference type="ARBA" id="ARBA00022737"/>
    </source>
</evidence>
<dbReference type="Pfam" id="PF14602">
    <property type="entry name" value="Hexapep_2"/>
    <property type="match status" value="1"/>
</dbReference>
<reference evidence="7" key="1">
    <citation type="submission" date="2022-10" db="EMBL/GenBank/DDBJ databases">
        <title>The WGS of Solirubrobacter sp. CPCC 204708.</title>
        <authorList>
            <person name="Jiang Z."/>
        </authorList>
    </citation>
    <scope>NUCLEOTIDE SEQUENCE</scope>
    <source>
        <strain evidence="7">CPCC 204708</strain>
    </source>
</reference>
<dbReference type="EMBL" id="JAPCID010000028">
    <property type="protein sequence ID" value="MDA0139651.1"/>
    <property type="molecule type" value="Genomic_DNA"/>
</dbReference>
<dbReference type="InterPro" id="IPR045304">
    <property type="entry name" value="LbH_SAT"/>
</dbReference>
<dbReference type="InterPro" id="IPR018357">
    <property type="entry name" value="Hexapep_transf_CS"/>
</dbReference>
<protein>
    <recommendedName>
        <fullName evidence="2 6">Serine acetyltransferase</fullName>
        <ecNumber evidence="6">2.3.1.30</ecNumber>
    </recommendedName>
</protein>
<dbReference type="Proteomes" id="UP001147700">
    <property type="component" value="Unassembled WGS sequence"/>
</dbReference>
<evidence type="ECO:0000256" key="2">
    <source>
        <dbReference type="ARBA" id="ARBA00018522"/>
    </source>
</evidence>
<evidence type="ECO:0000256" key="1">
    <source>
        <dbReference type="ARBA" id="ARBA00007274"/>
    </source>
</evidence>
<proteinExistence type="inferred from homology"/>
<dbReference type="CDD" id="cd03354">
    <property type="entry name" value="LbH_SAT"/>
    <property type="match status" value="1"/>
</dbReference>
<evidence type="ECO:0000313" key="7">
    <source>
        <dbReference type="EMBL" id="MDA0139651.1"/>
    </source>
</evidence>
<comment type="similarity">
    <text evidence="1 6">Belongs to the transferase hexapeptide repeat family.</text>
</comment>
<organism evidence="7 8">
    <name type="scientific">Solirubrobacter deserti</name>
    <dbReference type="NCBI Taxonomy" id="2282478"/>
    <lineage>
        <taxon>Bacteria</taxon>
        <taxon>Bacillati</taxon>
        <taxon>Actinomycetota</taxon>
        <taxon>Thermoleophilia</taxon>
        <taxon>Solirubrobacterales</taxon>
        <taxon>Solirubrobacteraceae</taxon>
        <taxon>Solirubrobacter</taxon>
    </lineage>
</organism>
<gene>
    <name evidence="7" type="ORF">OJ962_19275</name>
</gene>
<name>A0ABT4RM88_9ACTN</name>
<keyword evidence="8" id="KW-1185">Reference proteome</keyword>
<dbReference type="InterPro" id="IPR005881">
    <property type="entry name" value="Ser_O-AcTrfase"/>
</dbReference>
<keyword evidence="4" id="KW-0677">Repeat</keyword>
<dbReference type="InterPro" id="IPR011004">
    <property type="entry name" value="Trimer_LpxA-like_sf"/>
</dbReference>
<comment type="caution">
    <text evidence="7">The sequence shown here is derived from an EMBL/GenBank/DDBJ whole genome shotgun (WGS) entry which is preliminary data.</text>
</comment>
<dbReference type="Pfam" id="PF00132">
    <property type="entry name" value="Hexapep"/>
    <property type="match status" value="1"/>
</dbReference>
<keyword evidence="5 6" id="KW-0012">Acyltransferase</keyword>
<accession>A0ABT4RM88</accession>
<dbReference type="SUPFAM" id="SSF51161">
    <property type="entry name" value="Trimeric LpxA-like enzymes"/>
    <property type="match status" value="1"/>
</dbReference>
<evidence type="ECO:0000256" key="5">
    <source>
        <dbReference type="ARBA" id="ARBA00023315"/>
    </source>
</evidence>
<dbReference type="InterPro" id="IPR001451">
    <property type="entry name" value="Hexapep"/>
</dbReference>
<keyword evidence="3 6" id="KW-0808">Transferase</keyword>
<comment type="catalytic activity">
    <reaction evidence="6">
        <text>L-serine + acetyl-CoA = O-acetyl-L-serine + CoA</text>
        <dbReference type="Rhea" id="RHEA:24560"/>
        <dbReference type="ChEBI" id="CHEBI:33384"/>
        <dbReference type="ChEBI" id="CHEBI:57287"/>
        <dbReference type="ChEBI" id="CHEBI:57288"/>
        <dbReference type="ChEBI" id="CHEBI:58340"/>
        <dbReference type="EC" id="2.3.1.30"/>
    </reaction>
</comment>
<dbReference type="Gene3D" id="2.160.10.10">
    <property type="entry name" value="Hexapeptide repeat proteins"/>
    <property type="match status" value="1"/>
</dbReference>
<evidence type="ECO:0000256" key="6">
    <source>
        <dbReference type="PIRNR" id="PIRNR000441"/>
    </source>
</evidence>
<dbReference type="EC" id="2.3.1.30" evidence="6"/>
<evidence type="ECO:0000313" key="8">
    <source>
        <dbReference type="Proteomes" id="UP001147700"/>
    </source>
</evidence>